<reference evidence="2" key="1">
    <citation type="submission" date="2023-04" db="EMBL/GenBank/DDBJ databases">
        <title>Genomic diversity of scab-causing Streptomyces spp. in the province of Quebec, Canada.</title>
        <authorList>
            <person name="Biessy A."/>
            <person name="Cadieux M."/>
            <person name="Ciotola M."/>
            <person name="Filion M."/>
        </authorList>
    </citation>
    <scope>NUCLEOTIDE SEQUENCE</scope>
    <source>
        <strain evidence="2">B21-115</strain>
    </source>
</reference>
<evidence type="ECO:0008006" key="4">
    <source>
        <dbReference type="Google" id="ProtNLM"/>
    </source>
</evidence>
<feature type="chain" id="PRO_5045176678" description="Secreted protein" evidence="1">
    <location>
        <begin position="26"/>
        <end position="156"/>
    </location>
</feature>
<keyword evidence="3" id="KW-1185">Reference proteome</keyword>
<keyword evidence="1" id="KW-0732">Signal</keyword>
<dbReference type="EMBL" id="JARULZ010000003">
    <property type="protein sequence ID" value="MEH0639603.1"/>
    <property type="molecule type" value="Genomic_DNA"/>
</dbReference>
<protein>
    <recommendedName>
        <fullName evidence="4">Secreted protein</fullName>
    </recommendedName>
</protein>
<organism evidence="2 3">
    <name type="scientific">Streptomyces bottropensis</name>
    <dbReference type="NCBI Taxonomy" id="42235"/>
    <lineage>
        <taxon>Bacteria</taxon>
        <taxon>Bacillati</taxon>
        <taxon>Actinomycetota</taxon>
        <taxon>Actinomycetes</taxon>
        <taxon>Kitasatosporales</taxon>
        <taxon>Streptomycetaceae</taxon>
        <taxon>Streptomyces</taxon>
    </lineage>
</organism>
<proteinExistence type="predicted"/>
<gene>
    <name evidence="2" type="ORF">QBA35_41420</name>
</gene>
<dbReference type="Proteomes" id="UP001310290">
    <property type="component" value="Unassembled WGS sequence"/>
</dbReference>
<comment type="caution">
    <text evidence="2">The sequence shown here is derived from an EMBL/GenBank/DDBJ whole genome shotgun (WGS) entry which is preliminary data.</text>
</comment>
<feature type="signal peptide" evidence="1">
    <location>
        <begin position="1"/>
        <end position="25"/>
    </location>
</feature>
<dbReference type="GeneID" id="96268438"/>
<name>A0ABU8B296_9ACTN</name>
<sequence>MPIKTRPSRLLALLLAAGAGIGMFAATTGSTSAALRNSDGSSTPVFFQTGSANLLSGTNSVKLEVAGASSCKAVSGSTVNTGIAILEGDGMTFTYFRDSACQGTVIDRAFITASYSGPNPKNGQFSKIEVAIARSTLFACTTDGWVDNDPAACRQS</sequence>
<evidence type="ECO:0000313" key="2">
    <source>
        <dbReference type="EMBL" id="MEH0639603.1"/>
    </source>
</evidence>
<evidence type="ECO:0000313" key="3">
    <source>
        <dbReference type="Proteomes" id="UP001310290"/>
    </source>
</evidence>
<accession>A0ABU8B296</accession>
<evidence type="ECO:0000256" key="1">
    <source>
        <dbReference type="SAM" id="SignalP"/>
    </source>
</evidence>
<dbReference type="RefSeq" id="WP_005476144.1">
    <property type="nucleotide sequence ID" value="NZ_JARULZ010000003.1"/>
</dbReference>